<evidence type="ECO:0000256" key="2">
    <source>
        <dbReference type="PIRNR" id="PIRNR000355"/>
    </source>
</evidence>
<dbReference type="PANTHER" id="PTHR23409:SF18">
    <property type="entry name" value="RIBONUCLEOSIDE-DIPHOSPHATE REDUCTASE SUBUNIT M2"/>
    <property type="match status" value="1"/>
</dbReference>
<comment type="function">
    <text evidence="2">Provides the precursors necessary for DNA synthesis. Catalyzes the biosynthesis of deoxyribonucleotides from the corresponding ribonucleotides.</text>
</comment>
<evidence type="ECO:0000256" key="5">
    <source>
        <dbReference type="SAM" id="Phobius"/>
    </source>
</evidence>
<keyword evidence="7" id="KW-1185">Reference proteome</keyword>
<evidence type="ECO:0000313" key="7">
    <source>
        <dbReference type="Proteomes" id="UP000239425"/>
    </source>
</evidence>
<comment type="catalytic activity">
    <reaction evidence="2">
        <text>a 2'-deoxyribonucleoside 5'-diphosphate + [thioredoxin]-disulfide + H2O = a ribonucleoside 5'-diphosphate + [thioredoxin]-dithiol</text>
        <dbReference type="Rhea" id="RHEA:23252"/>
        <dbReference type="Rhea" id="RHEA-COMP:10698"/>
        <dbReference type="Rhea" id="RHEA-COMP:10700"/>
        <dbReference type="ChEBI" id="CHEBI:15377"/>
        <dbReference type="ChEBI" id="CHEBI:29950"/>
        <dbReference type="ChEBI" id="CHEBI:50058"/>
        <dbReference type="ChEBI" id="CHEBI:57930"/>
        <dbReference type="ChEBI" id="CHEBI:73316"/>
        <dbReference type="EC" id="1.17.4.1"/>
    </reaction>
</comment>
<dbReference type="GO" id="GO:0004748">
    <property type="term" value="F:ribonucleoside-diphosphate reductase activity, thioredoxin disulfide as acceptor"/>
    <property type="evidence" value="ECO:0007669"/>
    <property type="project" value="UniProtKB-EC"/>
</dbReference>
<feature type="binding site" evidence="4">
    <location>
        <position position="225"/>
    </location>
    <ligand>
        <name>Fe cation</name>
        <dbReference type="ChEBI" id="CHEBI:24875"/>
        <label>2</label>
    </ligand>
</feature>
<keyword evidence="5" id="KW-1133">Transmembrane helix</keyword>
<feature type="binding site" evidence="4">
    <location>
        <position position="228"/>
    </location>
    <ligand>
        <name>Fe cation</name>
        <dbReference type="ChEBI" id="CHEBI:24875"/>
        <label>2</label>
    </ligand>
</feature>
<dbReference type="GO" id="GO:0009263">
    <property type="term" value="P:deoxyribonucleotide biosynthetic process"/>
    <property type="evidence" value="ECO:0007669"/>
    <property type="project" value="UniProtKB-KW"/>
</dbReference>
<dbReference type="CDD" id="cd01049">
    <property type="entry name" value="RNRR2"/>
    <property type="match status" value="1"/>
</dbReference>
<dbReference type="InterPro" id="IPR000358">
    <property type="entry name" value="RNR_small_fam"/>
</dbReference>
<proteinExistence type="inferred from homology"/>
<dbReference type="OrthoDB" id="9766544at2"/>
<dbReference type="UniPathway" id="UPA00326"/>
<name>A0A2S5RA23_9PROT</name>
<keyword evidence="5" id="KW-0812">Transmembrane</keyword>
<feature type="binding site" evidence="4">
    <location>
        <position position="133"/>
    </location>
    <ligand>
        <name>Fe cation</name>
        <dbReference type="ChEBI" id="CHEBI:24875"/>
        <label>1</label>
    </ligand>
</feature>
<evidence type="ECO:0000256" key="1">
    <source>
        <dbReference type="ARBA" id="ARBA00009303"/>
    </source>
</evidence>
<dbReference type="Proteomes" id="UP000239425">
    <property type="component" value="Unassembled WGS sequence"/>
</dbReference>
<organism evidence="6 7">
    <name type="scientific">Holospora curviuscula</name>
    <dbReference type="NCBI Taxonomy" id="1082868"/>
    <lineage>
        <taxon>Bacteria</taxon>
        <taxon>Pseudomonadati</taxon>
        <taxon>Pseudomonadota</taxon>
        <taxon>Alphaproteobacteria</taxon>
        <taxon>Holosporales</taxon>
        <taxon>Holosporaceae</taxon>
        <taxon>Holospora</taxon>
    </lineage>
</organism>
<comment type="similarity">
    <text evidence="1 2">Belongs to the ribonucleoside diphosphate reductase small chain family.</text>
</comment>
<protein>
    <recommendedName>
        <fullName evidence="2">Ribonucleoside-diphosphate reductase subunit beta</fullName>
        <ecNumber evidence="2">1.17.4.1</ecNumber>
    </recommendedName>
</protein>
<evidence type="ECO:0000256" key="3">
    <source>
        <dbReference type="PIRSR" id="PIRSR000355-1"/>
    </source>
</evidence>
<dbReference type="Gene3D" id="1.10.620.20">
    <property type="entry name" value="Ribonucleotide Reductase, subunit A"/>
    <property type="match status" value="1"/>
</dbReference>
<dbReference type="InterPro" id="IPR009078">
    <property type="entry name" value="Ferritin-like_SF"/>
</dbReference>
<evidence type="ECO:0000256" key="4">
    <source>
        <dbReference type="PIRSR" id="PIRSR000355-2"/>
    </source>
</evidence>
<dbReference type="InterPro" id="IPR012348">
    <property type="entry name" value="RNR-like"/>
</dbReference>
<dbReference type="EMBL" id="PHHC01000079">
    <property type="protein sequence ID" value="PPE04042.1"/>
    <property type="molecule type" value="Genomic_DNA"/>
</dbReference>
<feature type="active site" evidence="3">
    <location>
        <position position="137"/>
    </location>
</feature>
<keyword evidence="2" id="KW-0215">Deoxyribonucleotide synthesis</keyword>
<feature type="binding site" evidence="4">
    <location>
        <position position="130"/>
    </location>
    <ligand>
        <name>Fe cation</name>
        <dbReference type="ChEBI" id="CHEBI:24875"/>
        <label>2</label>
    </ligand>
</feature>
<sequence length="365" mass="43074">MSITGVRKVSIQKNHSIKSSWISERSTIEDSQSFLFRENPVYKPFRYGFAYEIWETQQRMHWLPEEVSIYNDVRDWKLVLTDQERNLLTHIFRFFTQSDIEVGGCYTGYYLRIFQPTEVKMMLVSFANMETVHIAAYAYLLDSLGIPEVEYEAFLQYKEMKDKWDYMKRFKNKFTLRDLIVTLVVYAAFVEGLQLFASFSMLLNFPRFNKMKGMGQIVTWSIRDETLHVHSLLKLFYTILQEHPGVWTEAMKAEVEFIGKTIVSHEEAFIDLAFEQGPIEGLTPEMVKGYIHYIADRRFEQLFMKPVYHVTKNPLEWIDPLLSGIEYTNFFENRATEYTKSATQGSWDDTFAKLDRENAKNLSFG</sequence>
<dbReference type="NCBIfam" id="NF007186">
    <property type="entry name" value="PRK09614.1-5"/>
    <property type="match status" value="1"/>
</dbReference>
<keyword evidence="2" id="KW-0560">Oxidoreductase</keyword>
<reference evidence="6 7" key="1">
    <citation type="submission" date="2017-11" db="EMBL/GenBank/DDBJ databases">
        <title>Comparative genomic analysis of Holospora spp., intranuclear symbionts of paramecia.</title>
        <authorList>
            <person name="Garushyants S.K."/>
            <person name="Beliavskaya A."/>
            <person name="Malko D.B."/>
            <person name="Logacheva M.D."/>
            <person name="Rautian M.S."/>
            <person name="Gelfand M.S."/>
        </authorList>
    </citation>
    <scope>NUCLEOTIDE SEQUENCE [LARGE SCALE GENOMIC DNA]</scope>
    <source>
        <strain evidence="7">02AZ16</strain>
    </source>
</reference>
<dbReference type="GO" id="GO:0046872">
    <property type="term" value="F:metal ion binding"/>
    <property type="evidence" value="ECO:0007669"/>
    <property type="project" value="UniProtKB-KW"/>
</dbReference>
<comment type="cofactor">
    <cofactor evidence="2 4">
        <name>Fe cation</name>
        <dbReference type="ChEBI" id="CHEBI:24875"/>
    </cofactor>
    <text evidence="2 4">Binds 2 iron ions per subunit.</text>
</comment>
<dbReference type="PIRSF" id="PIRSF000355">
    <property type="entry name" value="NrdB"/>
    <property type="match status" value="1"/>
</dbReference>
<keyword evidence="2 4" id="KW-0408">Iron</keyword>
<dbReference type="InterPro" id="IPR033909">
    <property type="entry name" value="RNR_small"/>
</dbReference>
<comment type="caution">
    <text evidence="6">The sequence shown here is derived from an EMBL/GenBank/DDBJ whole genome shotgun (WGS) entry which is preliminary data.</text>
</comment>
<keyword evidence="5" id="KW-0472">Membrane</keyword>
<dbReference type="SUPFAM" id="SSF47240">
    <property type="entry name" value="Ferritin-like"/>
    <property type="match status" value="1"/>
</dbReference>
<accession>A0A2S5RA23</accession>
<feature type="transmembrane region" description="Helical" evidence="5">
    <location>
        <begin position="179"/>
        <end position="205"/>
    </location>
</feature>
<evidence type="ECO:0000313" key="6">
    <source>
        <dbReference type="EMBL" id="PPE04042.1"/>
    </source>
</evidence>
<feature type="binding site" evidence="4">
    <location>
        <position position="191"/>
    </location>
    <ligand>
        <name>Fe cation</name>
        <dbReference type="ChEBI" id="CHEBI:24875"/>
        <label>2</label>
    </ligand>
</feature>
<gene>
    <name evidence="6" type="ORF">HCUR_00577</name>
</gene>
<dbReference type="Pfam" id="PF00268">
    <property type="entry name" value="Ribonuc_red_sm"/>
    <property type="match status" value="1"/>
</dbReference>
<keyword evidence="2 4" id="KW-0479">Metal-binding</keyword>
<dbReference type="AlphaFoldDB" id="A0A2S5RA23"/>
<feature type="binding site" evidence="4">
    <location>
        <position position="130"/>
    </location>
    <ligand>
        <name>Fe cation</name>
        <dbReference type="ChEBI" id="CHEBI:24875"/>
        <label>1</label>
    </ligand>
</feature>
<dbReference type="PANTHER" id="PTHR23409">
    <property type="entry name" value="RIBONUCLEOSIDE-DIPHOSPHATE REDUCTASE SMALL CHAIN"/>
    <property type="match status" value="1"/>
</dbReference>
<feature type="binding site" evidence="4">
    <location>
        <position position="99"/>
    </location>
    <ligand>
        <name>Fe cation</name>
        <dbReference type="ChEBI" id="CHEBI:24875"/>
        <label>1</label>
    </ligand>
</feature>
<dbReference type="EC" id="1.17.4.1" evidence="2"/>
<dbReference type="RefSeq" id="WP_104206647.1">
    <property type="nucleotide sequence ID" value="NZ_PHHC01000079.1"/>
</dbReference>